<dbReference type="RefSeq" id="WP_002715418.1">
    <property type="nucleotide sequence ID" value="NZ_UFSI01000001.1"/>
</dbReference>
<sequence>MGAVKGRSRSGVAGARTVLNGTAMALLAVVMAVHPASAEPDKWGAHLDFEARWGTRSLGDAGLFAPLWQNQTSLLFTDIRGRFDSQDGREGNFGLGYRHMLNNGWNLGVYGYYDVRRSSLGNMFNQATVGVEALSADWDLRANVYAPFGNRSRQVGVLGGNPFADFANGTIQIVTPERHQLLERALTGFDGEIGWRAPVFDVDALTQVRLYGGGFYFGGGGVTRDIAGPRGRIEFSIDNVANFSGARLTLGAEVQHDDVRGTQGFAIARLRVPLHAETSAPRRLSAQERRMTERVVRDVDIVSGTGRGAALKAEIREAAINTWNNQTVTDVVQVSATTQAALQGQLDAHGAGSVVILNGAPTAITATTTVQAGQTLLGGGTTLALRGATTGAVVNFLAPGAAGNLTGAVSGNAVVTLGAGSVVGGLTVGNTSTSDASHAIWAISAPGAVAFGNTIATKGSSAFGVWFSNSANSTVSGNKIATEGSSAFGVYYFSDSANGTASGNTIVTEGSNAHGLYAFFSNSLTVSGNTFDVTLGKTIYGWDSSFVSAASTGNIDPRPDAVANRCGGHGSVTGTVSFTDGINCVYP</sequence>
<feature type="domain" description="Inverse autotransporter beta-domain" evidence="1">
    <location>
        <begin position="55"/>
        <end position="200"/>
    </location>
</feature>
<protein>
    <submittedName>
        <fullName evidence="3">Putative invasin</fullName>
    </submittedName>
</protein>
<dbReference type="InterPro" id="IPR039448">
    <property type="entry name" value="Beta_helix"/>
</dbReference>
<dbReference type="AlphaFoldDB" id="A0A380W6Q7"/>
<feature type="domain" description="Right handed beta helix" evidence="2">
    <location>
        <begin position="427"/>
        <end position="543"/>
    </location>
</feature>
<accession>A0A380W6Q7</accession>
<dbReference type="EMBL" id="UIGB01000001">
    <property type="protein sequence ID" value="SUU84592.1"/>
    <property type="molecule type" value="Genomic_DNA"/>
</dbReference>
<reference evidence="3 4" key="1">
    <citation type="submission" date="2018-06" db="EMBL/GenBank/DDBJ databases">
        <authorList>
            <consortium name="Pathogen Informatics"/>
            <person name="Doyle S."/>
        </authorList>
    </citation>
    <scope>NUCLEOTIDE SEQUENCE [LARGE SCALE GENOMIC DNA]</scope>
    <source>
        <strain evidence="3 4">NCTC12722</strain>
    </source>
</reference>
<dbReference type="Gene3D" id="2.160.20.10">
    <property type="entry name" value="Single-stranded right-handed beta-helix, Pectin lyase-like"/>
    <property type="match status" value="1"/>
</dbReference>
<dbReference type="Gene3D" id="2.40.160.160">
    <property type="entry name" value="Inverse autotransporter, beta-domain"/>
    <property type="match status" value="1"/>
</dbReference>
<evidence type="ECO:0000313" key="3">
    <source>
        <dbReference type="EMBL" id="SUU84592.1"/>
    </source>
</evidence>
<proteinExistence type="predicted"/>
<dbReference type="Pfam" id="PF13229">
    <property type="entry name" value="Beta_helix"/>
    <property type="match status" value="1"/>
</dbReference>
<dbReference type="InterPro" id="IPR011050">
    <property type="entry name" value="Pectin_lyase_fold/virulence"/>
</dbReference>
<evidence type="ECO:0000259" key="2">
    <source>
        <dbReference type="Pfam" id="PF13229"/>
    </source>
</evidence>
<dbReference type="Proteomes" id="UP000254343">
    <property type="component" value="Unassembled WGS sequence"/>
</dbReference>
<evidence type="ECO:0000259" key="1">
    <source>
        <dbReference type="Pfam" id="PF11924"/>
    </source>
</evidence>
<name>A0A380W6Q7_AFIFE</name>
<dbReference type="Pfam" id="PF11924">
    <property type="entry name" value="IAT_beta"/>
    <property type="match status" value="1"/>
</dbReference>
<dbReference type="InterPro" id="IPR012334">
    <property type="entry name" value="Pectin_lyas_fold"/>
</dbReference>
<dbReference type="SUPFAM" id="SSF51126">
    <property type="entry name" value="Pectin lyase-like"/>
    <property type="match status" value="1"/>
</dbReference>
<dbReference type="InterPro" id="IPR038177">
    <property type="entry name" value="IAT_beta_sf"/>
</dbReference>
<organism evidence="3 4">
    <name type="scientific">Afipia felis</name>
    <name type="common">Cat scratch disease bacillus</name>
    <dbReference type="NCBI Taxonomy" id="1035"/>
    <lineage>
        <taxon>Bacteria</taxon>
        <taxon>Pseudomonadati</taxon>
        <taxon>Pseudomonadota</taxon>
        <taxon>Alphaproteobacteria</taxon>
        <taxon>Hyphomicrobiales</taxon>
        <taxon>Nitrobacteraceae</taxon>
        <taxon>Afipia</taxon>
    </lineage>
</organism>
<gene>
    <name evidence="3" type="ORF">NCTC12722_01789</name>
</gene>
<dbReference type="InterPro" id="IPR024519">
    <property type="entry name" value="IAT_beta"/>
</dbReference>
<evidence type="ECO:0000313" key="4">
    <source>
        <dbReference type="Proteomes" id="UP000254343"/>
    </source>
</evidence>